<reference evidence="1" key="1">
    <citation type="submission" date="2018-11" db="EMBL/GenBank/DDBJ databases">
        <authorList>
            <consortium name="Pathogen Informatics"/>
        </authorList>
    </citation>
    <scope>NUCLEOTIDE SEQUENCE</scope>
</reference>
<dbReference type="OrthoDB" id="14833at2759"/>
<accession>A0A3S4ZRC5</accession>
<evidence type="ECO:0000313" key="2">
    <source>
        <dbReference type="Proteomes" id="UP000784294"/>
    </source>
</evidence>
<dbReference type="Proteomes" id="UP000784294">
    <property type="component" value="Unassembled WGS sequence"/>
</dbReference>
<dbReference type="EMBL" id="CAAALY010034686">
    <property type="protein sequence ID" value="VEL17894.1"/>
    <property type="molecule type" value="Genomic_DNA"/>
</dbReference>
<gene>
    <name evidence="1" type="ORF">PXEA_LOCUS11334</name>
</gene>
<evidence type="ECO:0000313" key="1">
    <source>
        <dbReference type="EMBL" id="VEL17894.1"/>
    </source>
</evidence>
<sequence>MVDFPLPILGMQIEPFSSPPVPDPNVYGLQANAEEDETELGSMESRKHVILHILSQLKLGMDLTKVRVIYYEFFNIKDVIGFNCWCAAVPSSFLLARLSLTL</sequence>
<comment type="caution">
    <text evidence="1">The sequence shown here is derived from an EMBL/GenBank/DDBJ whole genome shotgun (WGS) entry which is preliminary data.</text>
</comment>
<name>A0A3S4ZRC5_9PLAT</name>
<proteinExistence type="predicted"/>
<keyword evidence="2" id="KW-1185">Reference proteome</keyword>
<organism evidence="1 2">
    <name type="scientific">Protopolystoma xenopodis</name>
    <dbReference type="NCBI Taxonomy" id="117903"/>
    <lineage>
        <taxon>Eukaryota</taxon>
        <taxon>Metazoa</taxon>
        <taxon>Spiralia</taxon>
        <taxon>Lophotrochozoa</taxon>
        <taxon>Platyhelminthes</taxon>
        <taxon>Monogenea</taxon>
        <taxon>Polyopisthocotylea</taxon>
        <taxon>Polystomatidea</taxon>
        <taxon>Polystomatidae</taxon>
        <taxon>Protopolystoma</taxon>
    </lineage>
</organism>
<protein>
    <submittedName>
        <fullName evidence="1">Uncharacterized protein</fullName>
    </submittedName>
</protein>
<dbReference type="AlphaFoldDB" id="A0A3S4ZRC5"/>